<evidence type="ECO:0008006" key="11">
    <source>
        <dbReference type="Google" id="ProtNLM"/>
    </source>
</evidence>
<reference evidence="9" key="2">
    <citation type="submission" date="2020-09" db="EMBL/GenBank/DDBJ databases">
        <authorList>
            <person name="Sun Q."/>
            <person name="Zhou Y."/>
        </authorList>
    </citation>
    <scope>NUCLEOTIDE SEQUENCE</scope>
    <source>
        <strain evidence="9">CGMCC 4.5737</strain>
    </source>
</reference>
<comment type="caution">
    <text evidence="9">The sequence shown here is derived from an EMBL/GenBank/DDBJ whole genome shotgun (WGS) entry which is preliminary data.</text>
</comment>
<dbReference type="PANTHER" id="PTHR33452">
    <property type="entry name" value="OXIDOREDUCTASE CATD-RELATED"/>
    <property type="match status" value="1"/>
</dbReference>
<evidence type="ECO:0000313" key="10">
    <source>
        <dbReference type="Proteomes" id="UP000637578"/>
    </source>
</evidence>
<dbReference type="Pfam" id="PF07681">
    <property type="entry name" value="DoxX"/>
    <property type="match status" value="1"/>
</dbReference>
<keyword evidence="6 8" id="KW-0472">Membrane</keyword>
<organism evidence="9 10">
    <name type="scientific">Longimycelium tulufanense</name>
    <dbReference type="NCBI Taxonomy" id="907463"/>
    <lineage>
        <taxon>Bacteria</taxon>
        <taxon>Bacillati</taxon>
        <taxon>Actinomycetota</taxon>
        <taxon>Actinomycetes</taxon>
        <taxon>Pseudonocardiales</taxon>
        <taxon>Pseudonocardiaceae</taxon>
        <taxon>Longimycelium</taxon>
    </lineage>
</organism>
<evidence type="ECO:0000256" key="6">
    <source>
        <dbReference type="ARBA" id="ARBA00023136"/>
    </source>
</evidence>
<proteinExistence type="inferred from homology"/>
<dbReference type="PANTHER" id="PTHR33452:SF1">
    <property type="entry name" value="INNER MEMBRANE PROTEIN YPHA-RELATED"/>
    <property type="match status" value="1"/>
</dbReference>
<evidence type="ECO:0000256" key="3">
    <source>
        <dbReference type="ARBA" id="ARBA00022475"/>
    </source>
</evidence>
<dbReference type="EMBL" id="BMMK01000001">
    <property type="protein sequence ID" value="GGM36396.1"/>
    <property type="molecule type" value="Genomic_DNA"/>
</dbReference>
<dbReference type="InterPro" id="IPR051907">
    <property type="entry name" value="DoxX-like_oxidoreductase"/>
</dbReference>
<keyword evidence="3" id="KW-1003">Cell membrane</keyword>
<keyword evidence="5 8" id="KW-1133">Transmembrane helix</keyword>
<feature type="region of interest" description="Disordered" evidence="7">
    <location>
        <begin position="1"/>
        <end position="40"/>
    </location>
</feature>
<evidence type="ECO:0000256" key="5">
    <source>
        <dbReference type="ARBA" id="ARBA00022989"/>
    </source>
</evidence>
<keyword evidence="10" id="KW-1185">Reference proteome</keyword>
<keyword evidence="4 8" id="KW-0812">Transmembrane</keyword>
<name>A0A8J3C675_9PSEU</name>
<dbReference type="InterPro" id="IPR032808">
    <property type="entry name" value="DoxX"/>
</dbReference>
<feature type="transmembrane region" description="Helical" evidence="8">
    <location>
        <begin position="107"/>
        <end position="130"/>
    </location>
</feature>
<comment type="subcellular location">
    <subcellularLocation>
        <location evidence="1">Cell membrane</location>
        <topology evidence="1">Multi-pass membrane protein</topology>
    </subcellularLocation>
</comment>
<dbReference type="GO" id="GO:0005886">
    <property type="term" value="C:plasma membrane"/>
    <property type="evidence" value="ECO:0007669"/>
    <property type="project" value="UniProtKB-SubCell"/>
</dbReference>
<comment type="similarity">
    <text evidence="2">Belongs to the DoxX family.</text>
</comment>
<evidence type="ECO:0000256" key="1">
    <source>
        <dbReference type="ARBA" id="ARBA00004651"/>
    </source>
</evidence>
<protein>
    <recommendedName>
        <fullName evidence="11">DoxX family protein</fullName>
    </recommendedName>
</protein>
<evidence type="ECO:0000313" key="9">
    <source>
        <dbReference type="EMBL" id="GGM36396.1"/>
    </source>
</evidence>
<feature type="transmembrane region" description="Helical" evidence="8">
    <location>
        <begin position="142"/>
        <end position="167"/>
    </location>
</feature>
<gene>
    <name evidence="9" type="ORF">GCM10012275_04540</name>
</gene>
<evidence type="ECO:0000256" key="4">
    <source>
        <dbReference type="ARBA" id="ARBA00022692"/>
    </source>
</evidence>
<accession>A0A8J3C675</accession>
<evidence type="ECO:0000256" key="2">
    <source>
        <dbReference type="ARBA" id="ARBA00006679"/>
    </source>
</evidence>
<reference evidence="9" key="1">
    <citation type="journal article" date="2014" name="Int. J. Syst. Evol. Microbiol.">
        <title>Complete genome sequence of Corynebacterium casei LMG S-19264T (=DSM 44701T), isolated from a smear-ripened cheese.</title>
        <authorList>
            <consortium name="US DOE Joint Genome Institute (JGI-PGF)"/>
            <person name="Walter F."/>
            <person name="Albersmeier A."/>
            <person name="Kalinowski J."/>
            <person name="Ruckert C."/>
        </authorList>
    </citation>
    <scope>NUCLEOTIDE SEQUENCE</scope>
    <source>
        <strain evidence="9">CGMCC 4.5737</strain>
    </source>
</reference>
<dbReference type="Proteomes" id="UP000637578">
    <property type="component" value="Unassembled WGS sequence"/>
</dbReference>
<dbReference type="AlphaFoldDB" id="A0A8J3C675"/>
<feature type="transmembrane region" description="Helical" evidence="8">
    <location>
        <begin position="187"/>
        <end position="206"/>
    </location>
</feature>
<sequence length="208" mass="21374">MTRVTYPRGVSTYDEPSEPSTAPNPPATSPPADTARHAEPSLGGNAGADLGLLILRLVLGGGFIAHGAQKLFGAFDGPGIDGFARFLANQGFRQTTFLSWATGLTEFVGGILVVLGLFTPLGAAGILGVMISSTVVKWSSGYFLAGPMTGFEFDLILGAAAAALVLAGPGRVAVDNGRAWFRHPLGTGIPLLLVAVAAAVLVLIFLRN</sequence>
<evidence type="ECO:0000256" key="8">
    <source>
        <dbReference type="SAM" id="Phobius"/>
    </source>
</evidence>
<evidence type="ECO:0000256" key="7">
    <source>
        <dbReference type="SAM" id="MobiDB-lite"/>
    </source>
</evidence>